<comment type="cofactor">
    <cofactor evidence="2">
        <name>Mg(2+)</name>
        <dbReference type="ChEBI" id="CHEBI:18420"/>
    </cofactor>
</comment>
<gene>
    <name evidence="4" type="ORF">THAOC_21233</name>
</gene>
<dbReference type="Gene3D" id="3.30.540.10">
    <property type="entry name" value="Fructose-1,6-Bisphosphatase, subunit A, domain 1"/>
    <property type="match status" value="1"/>
</dbReference>
<proteinExistence type="inferred from homology"/>
<keyword evidence="2" id="KW-0460">Magnesium</keyword>
<dbReference type="Proteomes" id="UP000266841">
    <property type="component" value="Unassembled WGS sequence"/>
</dbReference>
<dbReference type="OrthoDB" id="10254945at2759"/>
<keyword evidence="3" id="KW-0732">Signal</keyword>
<evidence type="ECO:0000313" key="4">
    <source>
        <dbReference type="EMBL" id="EJK58629.1"/>
    </source>
</evidence>
<evidence type="ECO:0000256" key="1">
    <source>
        <dbReference type="ARBA" id="ARBA00009759"/>
    </source>
</evidence>
<name>K0S1I2_THAOC</name>
<comment type="similarity">
    <text evidence="1">Belongs to the inositol monophosphatase superfamily.</text>
</comment>
<feature type="signal peptide" evidence="3">
    <location>
        <begin position="1"/>
        <end position="21"/>
    </location>
</feature>
<dbReference type="SUPFAM" id="SSF56655">
    <property type="entry name" value="Carbohydrate phosphatase"/>
    <property type="match status" value="1"/>
</dbReference>
<feature type="chain" id="PRO_5003837458" evidence="3">
    <location>
        <begin position="22"/>
        <end position="201"/>
    </location>
</feature>
<dbReference type="PANTHER" id="PTHR20854:SF4">
    <property type="entry name" value="INOSITOL-1-MONOPHOSPHATASE-RELATED"/>
    <property type="match status" value="1"/>
</dbReference>
<dbReference type="PANTHER" id="PTHR20854">
    <property type="entry name" value="INOSITOL MONOPHOSPHATASE"/>
    <property type="match status" value="1"/>
</dbReference>
<evidence type="ECO:0000256" key="2">
    <source>
        <dbReference type="PIRSR" id="PIRSR600760-2"/>
    </source>
</evidence>
<accession>K0S1I2</accession>
<sequence length="201" mass="21529">MRITHLVFISLALLLSGAAFAFVPPFGLTSTSGLTSSVLPMSSSSAAVSCSETSLPPEETLDALLAVAIEASKLAGDIIIGNKSGAEVTKTKANPKDLLTEIDPLCEKTIREAVAKSFPDHDFLGEEDVSLLGRRGGRYQVTVSTGKARERGGTSQELLSSRRENKFPCCKFRYMSLNPCRSNIVVVEQRVDGTLSFSSQL</sequence>
<evidence type="ECO:0000256" key="3">
    <source>
        <dbReference type="SAM" id="SignalP"/>
    </source>
</evidence>
<organism evidence="4 5">
    <name type="scientific">Thalassiosira oceanica</name>
    <name type="common">Marine diatom</name>
    <dbReference type="NCBI Taxonomy" id="159749"/>
    <lineage>
        <taxon>Eukaryota</taxon>
        <taxon>Sar</taxon>
        <taxon>Stramenopiles</taxon>
        <taxon>Ochrophyta</taxon>
        <taxon>Bacillariophyta</taxon>
        <taxon>Coscinodiscophyceae</taxon>
        <taxon>Thalassiosirophycidae</taxon>
        <taxon>Thalassiosirales</taxon>
        <taxon>Thalassiosiraceae</taxon>
        <taxon>Thalassiosira</taxon>
    </lineage>
</organism>
<keyword evidence="2" id="KW-0479">Metal-binding</keyword>
<dbReference type="GO" id="GO:0006020">
    <property type="term" value="P:inositol metabolic process"/>
    <property type="evidence" value="ECO:0007669"/>
    <property type="project" value="TreeGrafter"/>
</dbReference>
<reference evidence="4 5" key="1">
    <citation type="journal article" date="2012" name="Genome Biol.">
        <title>Genome and low-iron response of an oceanic diatom adapted to chronic iron limitation.</title>
        <authorList>
            <person name="Lommer M."/>
            <person name="Specht M."/>
            <person name="Roy A.S."/>
            <person name="Kraemer L."/>
            <person name="Andreson R."/>
            <person name="Gutowska M.A."/>
            <person name="Wolf J."/>
            <person name="Bergner S.V."/>
            <person name="Schilhabel M.B."/>
            <person name="Klostermeier U.C."/>
            <person name="Beiko R.G."/>
            <person name="Rosenstiel P."/>
            <person name="Hippler M."/>
            <person name="Laroche J."/>
        </authorList>
    </citation>
    <scope>NUCLEOTIDE SEQUENCE [LARGE SCALE GENOMIC DNA]</scope>
    <source>
        <strain evidence="4 5">CCMP1005</strain>
    </source>
</reference>
<protein>
    <submittedName>
        <fullName evidence="4">Uncharacterized protein</fullName>
    </submittedName>
</protein>
<feature type="binding site" evidence="2">
    <location>
        <position position="126"/>
    </location>
    <ligand>
        <name>Mg(2+)</name>
        <dbReference type="ChEBI" id="CHEBI:18420"/>
        <label>1</label>
        <note>catalytic</note>
    </ligand>
</feature>
<keyword evidence="5" id="KW-1185">Reference proteome</keyword>
<dbReference type="InterPro" id="IPR000760">
    <property type="entry name" value="Inositol_monophosphatase-like"/>
</dbReference>
<comment type="caution">
    <text evidence="4">The sequence shown here is derived from an EMBL/GenBank/DDBJ whole genome shotgun (WGS) entry which is preliminary data.</text>
</comment>
<dbReference type="EMBL" id="AGNL01024658">
    <property type="protein sequence ID" value="EJK58629.1"/>
    <property type="molecule type" value="Genomic_DNA"/>
</dbReference>
<dbReference type="GO" id="GO:0046872">
    <property type="term" value="F:metal ion binding"/>
    <property type="evidence" value="ECO:0007669"/>
    <property type="project" value="UniProtKB-KW"/>
</dbReference>
<dbReference type="AlphaFoldDB" id="K0S1I2"/>
<dbReference type="GO" id="GO:0008934">
    <property type="term" value="F:inositol monophosphate 1-phosphatase activity"/>
    <property type="evidence" value="ECO:0007669"/>
    <property type="project" value="TreeGrafter"/>
</dbReference>
<dbReference type="GO" id="GO:0007165">
    <property type="term" value="P:signal transduction"/>
    <property type="evidence" value="ECO:0007669"/>
    <property type="project" value="TreeGrafter"/>
</dbReference>
<dbReference type="Pfam" id="PF00459">
    <property type="entry name" value="Inositol_P"/>
    <property type="match status" value="1"/>
</dbReference>
<evidence type="ECO:0000313" key="5">
    <source>
        <dbReference type="Proteomes" id="UP000266841"/>
    </source>
</evidence>